<name>A0ABV9EXP2_9SPHN</name>
<evidence type="ECO:0000313" key="2">
    <source>
        <dbReference type="Proteomes" id="UP001595957"/>
    </source>
</evidence>
<reference evidence="2" key="1">
    <citation type="journal article" date="2019" name="Int. J. Syst. Evol. Microbiol.">
        <title>The Global Catalogue of Microorganisms (GCM) 10K type strain sequencing project: providing services to taxonomists for standard genome sequencing and annotation.</title>
        <authorList>
            <consortium name="The Broad Institute Genomics Platform"/>
            <consortium name="The Broad Institute Genome Sequencing Center for Infectious Disease"/>
            <person name="Wu L."/>
            <person name="Ma J."/>
        </authorList>
    </citation>
    <scope>NUCLEOTIDE SEQUENCE [LARGE SCALE GENOMIC DNA]</scope>
    <source>
        <strain evidence="2">NBRC 103632</strain>
    </source>
</reference>
<evidence type="ECO:0000313" key="1">
    <source>
        <dbReference type="EMBL" id="MFC4594407.1"/>
    </source>
</evidence>
<accession>A0ABV9EXP2</accession>
<dbReference type="EMBL" id="JBHSFZ010000015">
    <property type="protein sequence ID" value="MFC4594407.1"/>
    <property type="molecule type" value="Genomic_DNA"/>
</dbReference>
<organism evidence="1 2">
    <name type="scientific">Sphingobium tyrosinilyticum</name>
    <dbReference type="NCBI Taxonomy" id="2715436"/>
    <lineage>
        <taxon>Bacteria</taxon>
        <taxon>Pseudomonadati</taxon>
        <taxon>Pseudomonadota</taxon>
        <taxon>Alphaproteobacteria</taxon>
        <taxon>Sphingomonadales</taxon>
        <taxon>Sphingomonadaceae</taxon>
        <taxon>Sphingobium</taxon>
    </lineage>
</organism>
<sequence length="814" mass="83391">MATFSIDNDRVTSGVQNVAYDQSGGVQTLATADTGNEIDVTLLAGELDGLDSGFETFLIGLGLSAAQKNYAVLTDAASSSSTFIQVTADPGETLNDLKFLADSTVALTGITTLAGGSLYVHVDVTGNYATLWTTSDNSGRIVGALALTGETIDNVTTHIASAGVQMLFFEAIKHMNTASADETLSLSDVLQVGVDTAVSFDFDQLDAGNFLWAAVGTAGAAMLITGQDLNVKDSGKPSAIGTIEKGGTDPSDAVNTSKATDTTIGINAQHFAPTNSADGATGVFTFVTGYKPISAATPTFTGQNVKQIDYDDYINVSSASVFISQLTGGSSAKIHFSFFEAGGGGVDKAPADLLPEEGYADVPGASYSYIGNQDNDTHLTDDTDVAIASVVIGGFTWNFNDASNGTAQGGITVTITGNDVIVDGAKANDLITFTAFNGASAVDGTFNRIDIQALQGSASFDIGHIDLTSGGLTGFGLGSHLFVDDDGPSLTPQAVIGANDLKVDNDLSGGDPSVASSSYGLLPGTDGLASYTILGPEDNVGAFQWSYDDTSHMSITGTYLGTDLYTLVLNSSTGGYTFTMIDELPGSTLDLSPAEVIKAGSPDNPILEIGAAQNDDFVRMTADSSVSGANGNINESHGFVGVDNGNLDAGESLTFTLHEADGTLITFEGIQIGTKSAQGGTYSWVATIAGGGTISSSDPGHTAEVVGKNGTIDISATDLEGATIESITITKISGPATKIGVGDIHIIVPPDDVQLGFTVELKDGDGDAATQSFVVDIDANNDGVYDATVNAALAPLELLGVQSFNLQSPWLTFV</sequence>
<dbReference type="RefSeq" id="WP_380804108.1">
    <property type="nucleotide sequence ID" value="NZ_JBHSFZ010000015.1"/>
</dbReference>
<proteinExistence type="predicted"/>
<comment type="caution">
    <text evidence="1">The sequence shown here is derived from an EMBL/GenBank/DDBJ whole genome shotgun (WGS) entry which is preliminary data.</text>
</comment>
<evidence type="ECO:0008006" key="3">
    <source>
        <dbReference type="Google" id="ProtNLM"/>
    </source>
</evidence>
<dbReference type="Proteomes" id="UP001595957">
    <property type="component" value="Unassembled WGS sequence"/>
</dbReference>
<gene>
    <name evidence="1" type="ORF">ACFO3E_09410</name>
</gene>
<keyword evidence="2" id="KW-1185">Reference proteome</keyword>
<protein>
    <recommendedName>
        <fullName evidence="3">DUF5801 domain-containing protein</fullName>
    </recommendedName>
</protein>